<evidence type="ECO:0000256" key="8">
    <source>
        <dbReference type="ARBA" id="ARBA00023004"/>
    </source>
</evidence>
<comment type="subcellular location">
    <subcellularLocation>
        <location evidence="1">Membrane</location>
        <topology evidence="1">Single-pass membrane protein</topology>
    </subcellularLocation>
</comment>
<evidence type="ECO:0000256" key="1">
    <source>
        <dbReference type="ARBA" id="ARBA00004167"/>
    </source>
</evidence>
<dbReference type="SMR" id="A0A218VRQ2"/>
<dbReference type="InterPro" id="IPR001128">
    <property type="entry name" value="Cyt_P450"/>
</dbReference>
<dbReference type="OrthoDB" id="1055148at2759"/>
<evidence type="ECO:0000313" key="14">
    <source>
        <dbReference type="EMBL" id="OWM62770.1"/>
    </source>
</evidence>
<evidence type="ECO:0000256" key="11">
    <source>
        <dbReference type="PIRSR" id="PIRSR602401-1"/>
    </source>
</evidence>
<evidence type="ECO:0000256" key="12">
    <source>
        <dbReference type="RuleBase" id="RU000461"/>
    </source>
</evidence>
<keyword evidence="4 13" id="KW-0812">Transmembrane</keyword>
<dbReference type="GeneID" id="116215667"/>
<dbReference type="SUPFAM" id="SSF48264">
    <property type="entry name" value="Cytochrome P450"/>
    <property type="match status" value="1"/>
</dbReference>
<feature type="binding site" description="axial binding residue" evidence="11">
    <location>
        <position position="491"/>
    </location>
    <ligand>
        <name>heme</name>
        <dbReference type="ChEBI" id="CHEBI:30413"/>
    </ligand>
    <ligandPart>
        <name>Fe</name>
        <dbReference type="ChEBI" id="CHEBI:18248"/>
    </ligandPart>
</feature>
<dbReference type="Pfam" id="PF00067">
    <property type="entry name" value="p450"/>
    <property type="match status" value="1"/>
</dbReference>
<organism evidence="14 15">
    <name type="scientific">Punica granatum</name>
    <name type="common">Pomegranate</name>
    <dbReference type="NCBI Taxonomy" id="22663"/>
    <lineage>
        <taxon>Eukaryota</taxon>
        <taxon>Viridiplantae</taxon>
        <taxon>Streptophyta</taxon>
        <taxon>Embryophyta</taxon>
        <taxon>Tracheophyta</taxon>
        <taxon>Spermatophyta</taxon>
        <taxon>Magnoliopsida</taxon>
        <taxon>eudicotyledons</taxon>
        <taxon>Gunneridae</taxon>
        <taxon>Pentapetalae</taxon>
        <taxon>rosids</taxon>
        <taxon>malvids</taxon>
        <taxon>Myrtales</taxon>
        <taxon>Lythraceae</taxon>
        <taxon>Punica</taxon>
    </lineage>
</organism>
<dbReference type="EMBL" id="MTKT01006319">
    <property type="protein sequence ID" value="OWM62770.1"/>
    <property type="molecule type" value="Genomic_DNA"/>
</dbReference>
<feature type="transmembrane region" description="Helical" evidence="13">
    <location>
        <begin position="14"/>
        <end position="34"/>
    </location>
</feature>
<keyword evidence="16" id="KW-1185">Reference proteome</keyword>
<reference evidence="14" key="2">
    <citation type="submission" date="2017-06" db="EMBL/GenBank/DDBJ databases">
        <title>The pomegranate genome and the genomics of punicalagin biosynthesis.</title>
        <authorList>
            <person name="Xu C."/>
        </authorList>
    </citation>
    <scope>NUCLEOTIDE SEQUENCE [LARGE SCALE GENOMIC DNA]</scope>
    <source>
        <tissue evidence="14">Fresh leaf</tissue>
    </source>
</reference>
<evidence type="ECO:0000256" key="2">
    <source>
        <dbReference type="ARBA" id="ARBA00010617"/>
    </source>
</evidence>
<dbReference type="InterPro" id="IPR036396">
    <property type="entry name" value="Cyt_P450_sf"/>
</dbReference>
<evidence type="ECO:0000313" key="15">
    <source>
        <dbReference type="Proteomes" id="UP000197138"/>
    </source>
</evidence>
<dbReference type="PROSITE" id="PS00086">
    <property type="entry name" value="CYTOCHROME_P450"/>
    <property type="match status" value="1"/>
</dbReference>
<dbReference type="PRINTS" id="PR00385">
    <property type="entry name" value="P450"/>
</dbReference>
<dbReference type="RefSeq" id="XP_031407328.1">
    <property type="nucleotide sequence ID" value="XM_031551468.1"/>
</dbReference>
<comment type="similarity">
    <text evidence="2 12">Belongs to the cytochrome P450 family.</text>
</comment>
<keyword evidence="8 11" id="KW-0408">Iron</keyword>
<dbReference type="Proteomes" id="UP000197138">
    <property type="component" value="Unassembled WGS sequence"/>
</dbReference>
<reference evidence="16" key="3">
    <citation type="journal article" date="2020" name="Plant Biotechnol. J.">
        <title>The pomegranate (Punica granatum L.) draft genome dissects genetic divergence between soft- and hard-seeded cultivars.</title>
        <authorList>
            <person name="Luo X."/>
            <person name="Li H."/>
            <person name="Wu Z."/>
            <person name="Yao W."/>
            <person name="Zhao P."/>
            <person name="Cao D."/>
            <person name="Yu H."/>
            <person name="Li K."/>
            <person name="Poudel K."/>
            <person name="Zhao D."/>
            <person name="Zhang F."/>
            <person name="Xia X."/>
            <person name="Chen L."/>
            <person name="Wang Q."/>
            <person name="Jing D."/>
            <person name="Cao S."/>
        </authorList>
    </citation>
    <scope>NUCLEOTIDE SEQUENCE [LARGE SCALE GENOMIC DNA]</scope>
</reference>
<evidence type="ECO:0000256" key="3">
    <source>
        <dbReference type="ARBA" id="ARBA00022617"/>
    </source>
</evidence>
<dbReference type="InterPro" id="IPR050651">
    <property type="entry name" value="Plant_Cytochrome_P450_Monoox"/>
</dbReference>
<proteinExistence type="inferred from homology"/>
<evidence type="ECO:0000256" key="13">
    <source>
        <dbReference type="SAM" id="Phobius"/>
    </source>
</evidence>
<evidence type="ECO:0000256" key="9">
    <source>
        <dbReference type="ARBA" id="ARBA00023033"/>
    </source>
</evidence>
<dbReference type="FunFam" id="1.10.630.10:FF:000026">
    <property type="entry name" value="Cytochrome P450 82C4"/>
    <property type="match status" value="1"/>
</dbReference>
<dbReference type="GO" id="GO:0005506">
    <property type="term" value="F:iron ion binding"/>
    <property type="evidence" value="ECO:0007669"/>
    <property type="project" value="InterPro"/>
</dbReference>
<keyword evidence="7 12" id="KW-0560">Oxidoreductase</keyword>
<evidence type="ECO:0000313" key="17">
    <source>
        <dbReference type="RefSeq" id="XP_031407328.1"/>
    </source>
</evidence>
<evidence type="ECO:0000256" key="4">
    <source>
        <dbReference type="ARBA" id="ARBA00022692"/>
    </source>
</evidence>
<protein>
    <submittedName>
        <fullName evidence="17">Xanthotoxin 5-hydroxylase CYP82C4-like isoform X1</fullName>
    </submittedName>
</protein>
<dbReference type="Proteomes" id="UP000515151">
    <property type="component" value="Chromosome 7"/>
</dbReference>
<reference evidence="15" key="1">
    <citation type="journal article" date="2017" name="Plant J.">
        <title>The pomegranate (Punica granatum L.) genome and the genomics of punicalagin biosynthesis.</title>
        <authorList>
            <person name="Qin G."/>
            <person name="Xu C."/>
            <person name="Ming R."/>
            <person name="Tang H."/>
            <person name="Guyot R."/>
            <person name="Kramer E.M."/>
            <person name="Hu Y."/>
            <person name="Yi X."/>
            <person name="Qi Y."/>
            <person name="Xu X."/>
            <person name="Gao Z."/>
            <person name="Pan H."/>
            <person name="Jian J."/>
            <person name="Tian Y."/>
            <person name="Yue Z."/>
            <person name="Xu Y."/>
        </authorList>
    </citation>
    <scope>NUCLEOTIDE SEQUENCE [LARGE SCALE GENOMIC DNA]</scope>
    <source>
        <strain evidence="15">cv. Dabenzi</strain>
    </source>
</reference>
<evidence type="ECO:0000256" key="6">
    <source>
        <dbReference type="ARBA" id="ARBA00022989"/>
    </source>
</evidence>
<sequence length="558" mass="62845">MEKSTLSHSMEDPLLSQLLALASLIALFLVLWTAKRSRCRSQSTENARFNLPPEIPDAWPIIGHLHLLRKPVPLARILASMSDHCGPIFLIRLGVHQAVVISTNEYVRECFTTHDRTLASRPRSRVGLHLGYNFAALAFAQYGPYWRQMRKLMMLELLSHSRLKALKNLQVSEINTLIKGLYDTVITTPNDHDGPTSNRKPVIISQWLEYMTLNVITQMIARKRYFGSRAGGLSVERDAAHAKRVIKEFVRMSGFPAISDLIPYTGWTDFVGPVRSMKRIAKEFDSIVGSWVEEHEQRRSVINGERNSQRKKDLDFIDVMISVIEDNSMLGFSKETIIKATVVILIVAGSGTTSLTLTWILSLLLNHKHVLDKAHEELDLKIGRDRWVRDSDIESLPYLQAIVKETLRLYPPAPHLIPHEGDEDCIVNGYLVPKGSRLFVNVWKLHRDPRVWSDPDDFLPERFLANGDAADMDVSGQHFEFIPFGSGRRACPGAALAIQVTHLALARLLQGFDIATLGDSPVDMTEGRGASLSKVNPVEVLLMPRLPTELFEELTESS</sequence>
<dbReference type="PANTHER" id="PTHR47947:SF1">
    <property type="entry name" value="CYTOCHROME P450 82E3"/>
    <property type="match status" value="1"/>
</dbReference>
<dbReference type="Gene3D" id="1.10.630.10">
    <property type="entry name" value="Cytochrome P450"/>
    <property type="match status" value="1"/>
</dbReference>
<evidence type="ECO:0000256" key="10">
    <source>
        <dbReference type="ARBA" id="ARBA00023136"/>
    </source>
</evidence>
<keyword evidence="5 11" id="KW-0479">Metal-binding</keyword>
<comment type="cofactor">
    <cofactor evidence="11">
        <name>heme</name>
        <dbReference type="ChEBI" id="CHEBI:30413"/>
    </cofactor>
</comment>
<dbReference type="AlphaFoldDB" id="A0A218VRQ2"/>
<dbReference type="InterPro" id="IPR002401">
    <property type="entry name" value="Cyt_P450_E_grp-I"/>
</dbReference>
<name>A0A218VRQ2_PUNGR</name>
<reference evidence="17" key="4">
    <citation type="submission" date="2025-04" db="UniProtKB">
        <authorList>
            <consortium name="RefSeq"/>
        </authorList>
    </citation>
    <scope>IDENTIFICATION</scope>
    <source>
        <tissue evidence="17">Leaf</tissue>
    </source>
</reference>
<accession>A0A218VRQ2</accession>
<dbReference type="GO" id="GO:0016709">
    <property type="term" value="F:oxidoreductase activity, acting on paired donors, with incorporation or reduction of molecular oxygen, NAD(P)H as one donor, and incorporation of one atom of oxygen"/>
    <property type="evidence" value="ECO:0007669"/>
    <property type="project" value="UniProtKB-ARBA"/>
</dbReference>
<keyword evidence="10 13" id="KW-0472">Membrane</keyword>
<evidence type="ECO:0000256" key="7">
    <source>
        <dbReference type="ARBA" id="ARBA00023002"/>
    </source>
</evidence>
<keyword evidence="3 11" id="KW-0349">Heme</keyword>
<evidence type="ECO:0000256" key="5">
    <source>
        <dbReference type="ARBA" id="ARBA00022723"/>
    </source>
</evidence>
<dbReference type="PANTHER" id="PTHR47947">
    <property type="entry name" value="CYTOCHROME P450 82C3-RELATED"/>
    <property type="match status" value="1"/>
</dbReference>
<evidence type="ECO:0000313" key="16">
    <source>
        <dbReference type="Proteomes" id="UP000515151"/>
    </source>
</evidence>
<dbReference type="InterPro" id="IPR017972">
    <property type="entry name" value="Cyt_P450_CS"/>
</dbReference>
<gene>
    <name evidence="17" type="primary">LOC116215667</name>
    <name evidence="14" type="ORF">CDL15_Pgr020064</name>
</gene>
<keyword evidence="6 13" id="KW-1133">Transmembrane helix</keyword>
<dbReference type="PRINTS" id="PR00463">
    <property type="entry name" value="EP450I"/>
</dbReference>
<dbReference type="GO" id="GO:0016020">
    <property type="term" value="C:membrane"/>
    <property type="evidence" value="ECO:0007669"/>
    <property type="project" value="UniProtKB-SubCell"/>
</dbReference>
<keyword evidence="9 12" id="KW-0503">Monooxygenase</keyword>
<dbReference type="GO" id="GO:0020037">
    <property type="term" value="F:heme binding"/>
    <property type="evidence" value="ECO:0007669"/>
    <property type="project" value="InterPro"/>
</dbReference>